<gene>
    <name evidence="1" type="ORF">CHU92_01605</name>
</gene>
<organism evidence="1 2">
    <name type="scientific">Flavobacterium cyanobacteriorum</name>
    <dbReference type="NCBI Taxonomy" id="2022802"/>
    <lineage>
        <taxon>Bacteria</taxon>
        <taxon>Pseudomonadati</taxon>
        <taxon>Bacteroidota</taxon>
        <taxon>Flavobacteriia</taxon>
        <taxon>Flavobacteriales</taxon>
        <taxon>Flavobacteriaceae</taxon>
        <taxon>Flavobacterium</taxon>
    </lineage>
</organism>
<dbReference type="Proteomes" id="UP000216605">
    <property type="component" value="Unassembled WGS sequence"/>
</dbReference>
<sequence length="150" mass="17055">MSNEKTNPASCQTAVSGSAFSIHDLKCGNILNYDTAEGEILPIVIGWQDLKWITEDPKGFNLVHSPIPLTEEWLLKFGFSDKDYKKGYIGKDFKSGGMILDFVLSKPHIKGKWNTTYTFNFEGHGFSKMEFVHELQNFYFCLTGEWLSLS</sequence>
<protein>
    <submittedName>
        <fullName evidence="1">Uncharacterized protein</fullName>
    </submittedName>
</protein>
<evidence type="ECO:0000313" key="1">
    <source>
        <dbReference type="EMBL" id="OYQ46125.1"/>
    </source>
</evidence>
<keyword evidence="2" id="KW-1185">Reference proteome</keyword>
<reference evidence="1 2" key="1">
    <citation type="submission" date="2017-07" db="EMBL/GenBank/DDBJ databases">
        <title>Flavobacterium cyanobacteriorum sp. nov., isolated from cyanobacterial aggregates in a eutrophic lake.</title>
        <authorList>
            <person name="Cai H."/>
        </authorList>
    </citation>
    <scope>NUCLEOTIDE SEQUENCE [LARGE SCALE GENOMIC DNA]</scope>
    <source>
        <strain evidence="1 2">TH021</strain>
    </source>
</reference>
<evidence type="ECO:0000313" key="2">
    <source>
        <dbReference type="Proteomes" id="UP000216605"/>
    </source>
</evidence>
<proteinExistence type="predicted"/>
<name>A0A255ZZ13_9FLAO</name>
<accession>A0A255ZZ13</accession>
<dbReference type="RefSeq" id="WP_094411935.1">
    <property type="nucleotide sequence ID" value="NZ_NOXV01000124.1"/>
</dbReference>
<dbReference type="OrthoDB" id="956134at2"/>
<dbReference type="EMBL" id="NOXV01000124">
    <property type="protein sequence ID" value="OYQ46125.1"/>
    <property type="molecule type" value="Genomic_DNA"/>
</dbReference>
<dbReference type="AlphaFoldDB" id="A0A255ZZ13"/>
<comment type="caution">
    <text evidence="1">The sequence shown here is derived from an EMBL/GenBank/DDBJ whole genome shotgun (WGS) entry which is preliminary data.</text>
</comment>